<dbReference type="CDD" id="cd06558">
    <property type="entry name" value="crotonase-like"/>
    <property type="match status" value="1"/>
</dbReference>
<evidence type="ECO:0000313" key="2">
    <source>
        <dbReference type="EMBL" id="MCU6792510.1"/>
    </source>
</evidence>
<dbReference type="Proteomes" id="UP001652445">
    <property type="component" value="Unassembled WGS sequence"/>
</dbReference>
<dbReference type="PANTHER" id="PTHR43802:SF1">
    <property type="entry name" value="IP11341P-RELATED"/>
    <property type="match status" value="1"/>
</dbReference>
<dbReference type="InterPro" id="IPR001753">
    <property type="entry name" value="Enoyl-CoA_hydra/iso"/>
</dbReference>
<dbReference type="SUPFAM" id="SSF52096">
    <property type="entry name" value="ClpP/crotonase"/>
    <property type="match status" value="1"/>
</dbReference>
<dbReference type="Pfam" id="PF00378">
    <property type="entry name" value="ECH_1"/>
    <property type="match status" value="1"/>
</dbReference>
<gene>
    <name evidence="2" type="ORF">OB236_10255</name>
</gene>
<dbReference type="PANTHER" id="PTHR43802">
    <property type="entry name" value="ENOYL-COA HYDRATASE"/>
    <property type="match status" value="1"/>
</dbReference>
<dbReference type="EMBL" id="JAOQIO010000024">
    <property type="protein sequence ID" value="MCU6792510.1"/>
    <property type="molecule type" value="Genomic_DNA"/>
</dbReference>
<dbReference type="Gene3D" id="3.90.226.10">
    <property type="entry name" value="2-enoyl-CoA Hydratase, Chain A, domain 1"/>
    <property type="match status" value="1"/>
</dbReference>
<comment type="similarity">
    <text evidence="1">Belongs to the enoyl-CoA hydratase/isomerase family.</text>
</comment>
<name>A0ABT2UCZ5_9BACL</name>
<dbReference type="InterPro" id="IPR029045">
    <property type="entry name" value="ClpP/crotonase-like_dom_sf"/>
</dbReference>
<evidence type="ECO:0000256" key="1">
    <source>
        <dbReference type="ARBA" id="ARBA00005254"/>
    </source>
</evidence>
<reference evidence="2 3" key="1">
    <citation type="submission" date="2022-09" db="EMBL/GenBank/DDBJ databases">
        <authorList>
            <person name="Han X.L."/>
            <person name="Wang Q."/>
            <person name="Lu T."/>
        </authorList>
    </citation>
    <scope>NUCLEOTIDE SEQUENCE [LARGE SCALE GENOMIC DNA]</scope>
    <source>
        <strain evidence="2 3">WQ 127069</strain>
    </source>
</reference>
<comment type="caution">
    <text evidence="2">The sequence shown here is derived from an EMBL/GenBank/DDBJ whole genome shotgun (WGS) entry which is preliminary data.</text>
</comment>
<sequence length="281" mass="31712">MPKENLPEWFQRYEPSNFGEYSEKYKDIMLMTRKNGILEVKMHTDGGPLKYVWSVHEAWGKAWREIGADHENEVIIVTGSGDKWLVGDPDAWKVPLIQWSADAKLKMRMESQKLMENFVFGIDVPVIAAVNGPGVHVEFSALADITLVTEDVDFWDPHFLAGVVPGDGMGLVLQKTIGIKRAAYYAITGKRLDGKTAVELGLANEVVPREKILDRAWELAEYMMDRPRAARALTHGVLMRPWKQALVDDQVMHGNSITLGLCMDEVGPLERLKELKQQGRI</sequence>
<dbReference type="RefSeq" id="WP_262683900.1">
    <property type="nucleotide sequence ID" value="NZ_JAOQIO010000024.1"/>
</dbReference>
<organism evidence="2 3">
    <name type="scientific">Paenibacillus baimaensis</name>
    <dbReference type="NCBI Taxonomy" id="2982185"/>
    <lineage>
        <taxon>Bacteria</taxon>
        <taxon>Bacillati</taxon>
        <taxon>Bacillota</taxon>
        <taxon>Bacilli</taxon>
        <taxon>Bacillales</taxon>
        <taxon>Paenibacillaceae</taxon>
        <taxon>Paenibacillus</taxon>
    </lineage>
</organism>
<accession>A0ABT2UCZ5</accession>
<keyword evidence="3" id="KW-1185">Reference proteome</keyword>
<proteinExistence type="inferred from homology"/>
<evidence type="ECO:0000313" key="3">
    <source>
        <dbReference type="Proteomes" id="UP001652445"/>
    </source>
</evidence>
<protein>
    <submittedName>
        <fullName evidence="2">Enoyl-CoA hydratase/isomerase family protein</fullName>
    </submittedName>
</protein>